<dbReference type="Gene3D" id="3.40.50.720">
    <property type="entry name" value="NAD(P)-binding Rossmann-like Domain"/>
    <property type="match status" value="1"/>
</dbReference>
<accession>A0ABT3TNE4</accession>
<dbReference type="SUPFAM" id="SSF51735">
    <property type="entry name" value="NAD(P)-binding Rossmann-fold domains"/>
    <property type="match status" value="1"/>
</dbReference>
<dbReference type="PANTHER" id="PTHR43245">
    <property type="entry name" value="BIFUNCTIONAL POLYMYXIN RESISTANCE PROTEIN ARNA"/>
    <property type="match status" value="1"/>
</dbReference>
<protein>
    <submittedName>
        <fullName evidence="2">NAD-dependent epimerase/dehydratase family protein</fullName>
    </submittedName>
</protein>
<dbReference type="InterPro" id="IPR001509">
    <property type="entry name" value="Epimerase_deHydtase"/>
</dbReference>
<keyword evidence="3" id="KW-1185">Reference proteome</keyword>
<name>A0ABT3TNE4_9ACTN</name>
<dbReference type="Pfam" id="PF01370">
    <property type="entry name" value="Epimerase"/>
    <property type="match status" value="1"/>
</dbReference>
<dbReference type="Proteomes" id="UP001163064">
    <property type="component" value="Unassembled WGS sequence"/>
</dbReference>
<evidence type="ECO:0000313" key="3">
    <source>
        <dbReference type="Proteomes" id="UP001163064"/>
    </source>
</evidence>
<dbReference type="PANTHER" id="PTHR43245:SF13">
    <property type="entry name" value="UDP-D-APIOSE_UDP-D-XYLOSE SYNTHASE 2"/>
    <property type="match status" value="1"/>
</dbReference>
<dbReference type="InterPro" id="IPR036291">
    <property type="entry name" value="NAD(P)-bd_dom_sf"/>
</dbReference>
<evidence type="ECO:0000259" key="1">
    <source>
        <dbReference type="Pfam" id="PF01370"/>
    </source>
</evidence>
<dbReference type="EMBL" id="JAPHNL010000010">
    <property type="protein sequence ID" value="MCX3058564.1"/>
    <property type="molecule type" value="Genomic_DNA"/>
</dbReference>
<feature type="domain" description="NAD-dependent epimerase/dehydratase" evidence="1">
    <location>
        <begin position="3"/>
        <end position="213"/>
    </location>
</feature>
<reference evidence="2" key="1">
    <citation type="submission" date="2022-10" db="EMBL/GenBank/DDBJ databases">
        <title>Streptomyces beihaiensis sp. nov., a chitin degrading actinobacterium, isolated from shrimp pond soil.</title>
        <authorList>
            <person name="Xie J."/>
            <person name="Shen N."/>
        </authorList>
    </citation>
    <scope>NUCLEOTIDE SEQUENCE</scope>
    <source>
        <strain evidence="2">GXMU-J5</strain>
    </source>
</reference>
<sequence length="332" mass="35532">MRILLIGGTWFLGKAIARTALSAGHHVTTFNRGRSAPDLAGVTAVHGDRTDIDDLNRLALHGPWDMAIDTSASEMAPRQVLSGARALEPVTDRYVYVSTVNAYRGWPNEPLTEASPVYDAPPDADRDYGADEGGPAHYGKQKAGCEGAASAEFGERLTILRPGVILGPGEYVGRLPWWLNRCARGGSILAPGAPDKLIQPIDVRDVAAFALAAPAGAFNLAGPRGRDRMVDFLTACLSATGSSGRLVFASDAALVAHRVKQWTELPLWRTNPGTWAVDTAKAQASGLTCRPLADTVADTWTWMQSDDAPVKHPRWEEHGIDPAREGQILAGL</sequence>
<proteinExistence type="predicted"/>
<comment type="caution">
    <text evidence="2">The sequence shown here is derived from an EMBL/GenBank/DDBJ whole genome shotgun (WGS) entry which is preliminary data.</text>
</comment>
<gene>
    <name evidence="2" type="ORF">OFY01_01990</name>
</gene>
<organism evidence="2 3">
    <name type="scientific">Streptomyces beihaiensis</name>
    <dbReference type="NCBI Taxonomy" id="2984495"/>
    <lineage>
        <taxon>Bacteria</taxon>
        <taxon>Bacillati</taxon>
        <taxon>Actinomycetota</taxon>
        <taxon>Actinomycetes</taxon>
        <taxon>Kitasatosporales</taxon>
        <taxon>Streptomycetaceae</taxon>
        <taxon>Streptomyces</taxon>
    </lineage>
</organism>
<evidence type="ECO:0000313" key="2">
    <source>
        <dbReference type="EMBL" id="MCX3058564.1"/>
    </source>
</evidence>
<dbReference type="InterPro" id="IPR050177">
    <property type="entry name" value="Lipid_A_modif_metabolic_enz"/>
</dbReference>
<dbReference type="RefSeq" id="WP_266595685.1">
    <property type="nucleotide sequence ID" value="NZ_JAPHNL010000010.1"/>
</dbReference>